<sequence length="260" mass="28325">MDWLGEWLRSIILVILLATFVDILLPNQTMQRYVKTVMSLFIMLTLLQPLFSLFQKNVSVDRLLADANTMFSGSPGLGAQQGGAAAMQTLGSIEQQAEQLKSRQAEQSERLVRQQVGDLMQRSIEQSTATKVTGIQVETAKDANGQLQIGKVNVQAAAVPPEKLDKEKSGSVKPMTVEPVKPVTITIAPKSEAVFGGSQDKADKLDMSAGGTKERGSGNQTDPAAAQLQTQIKMLLNKEWQIPVERISVEVAAIDDKMQF</sequence>
<proteinExistence type="predicted"/>
<protein>
    <submittedName>
        <fullName evidence="3">Stage III sporulation protein AF</fullName>
    </submittedName>
</protein>
<feature type="transmembrane region" description="Helical" evidence="2">
    <location>
        <begin position="37"/>
        <end position="54"/>
    </location>
</feature>
<dbReference type="InterPro" id="IPR014245">
    <property type="entry name" value="Spore_III_AF"/>
</dbReference>
<keyword evidence="2" id="KW-1133">Transmembrane helix</keyword>
<keyword evidence="4" id="KW-1185">Reference proteome</keyword>
<gene>
    <name evidence="3" type="primary">spoIIIAF</name>
    <name evidence="3" type="ORF">E1757_05070</name>
</gene>
<keyword evidence="2" id="KW-0472">Membrane</keyword>
<dbReference type="Proteomes" id="UP000295636">
    <property type="component" value="Unassembled WGS sequence"/>
</dbReference>
<name>A0A4R5KVT8_9BACL</name>
<dbReference type="AlphaFoldDB" id="A0A4R5KVT8"/>
<dbReference type="RefSeq" id="WP_133225773.1">
    <property type="nucleotide sequence ID" value="NZ_SMRT01000002.1"/>
</dbReference>
<feature type="compositionally biased region" description="Basic and acidic residues" evidence="1">
    <location>
        <begin position="200"/>
        <end position="216"/>
    </location>
</feature>
<dbReference type="EMBL" id="SMRT01000002">
    <property type="protein sequence ID" value="TDF99235.1"/>
    <property type="molecule type" value="Genomic_DNA"/>
</dbReference>
<evidence type="ECO:0000313" key="4">
    <source>
        <dbReference type="Proteomes" id="UP000295636"/>
    </source>
</evidence>
<dbReference type="NCBIfam" id="TIGR02896">
    <property type="entry name" value="spore_III_AF"/>
    <property type="match status" value="1"/>
</dbReference>
<accession>A0A4R5KVT8</accession>
<keyword evidence="2" id="KW-0812">Transmembrane</keyword>
<evidence type="ECO:0000256" key="1">
    <source>
        <dbReference type="SAM" id="MobiDB-lite"/>
    </source>
</evidence>
<dbReference type="Pfam" id="PF09581">
    <property type="entry name" value="Spore_III_AF"/>
    <property type="match status" value="1"/>
</dbReference>
<organism evidence="3 4">
    <name type="scientific">Paenibacillus piri</name>
    <dbReference type="NCBI Taxonomy" id="2547395"/>
    <lineage>
        <taxon>Bacteria</taxon>
        <taxon>Bacillati</taxon>
        <taxon>Bacillota</taxon>
        <taxon>Bacilli</taxon>
        <taxon>Bacillales</taxon>
        <taxon>Paenibacillaceae</taxon>
        <taxon>Paenibacillus</taxon>
    </lineage>
</organism>
<feature type="region of interest" description="Disordered" evidence="1">
    <location>
        <begin position="196"/>
        <end position="223"/>
    </location>
</feature>
<dbReference type="OrthoDB" id="2375554at2"/>
<evidence type="ECO:0000256" key="2">
    <source>
        <dbReference type="SAM" id="Phobius"/>
    </source>
</evidence>
<feature type="transmembrane region" description="Helical" evidence="2">
    <location>
        <begin position="6"/>
        <end position="25"/>
    </location>
</feature>
<comment type="caution">
    <text evidence="3">The sequence shown here is derived from an EMBL/GenBank/DDBJ whole genome shotgun (WGS) entry which is preliminary data.</text>
</comment>
<reference evidence="3 4" key="1">
    <citation type="submission" date="2019-03" db="EMBL/GenBank/DDBJ databases">
        <title>This is whole genome sequence of Paenibacillus sp MS74 strain.</title>
        <authorList>
            <person name="Trinh H.N."/>
        </authorList>
    </citation>
    <scope>NUCLEOTIDE SEQUENCE [LARGE SCALE GENOMIC DNA]</scope>
    <source>
        <strain evidence="3 4">MS74</strain>
    </source>
</reference>
<evidence type="ECO:0000313" key="3">
    <source>
        <dbReference type="EMBL" id="TDF99235.1"/>
    </source>
</evidence>